<dbReference type="HAMAP" id="MF_00182">
    <property type="entry name" value="Formyl_trans"/>
    <property type="match status" value="1"/>
</dbReference>
<dbReference type="InterPro" id="IPR041711">
    <property type="entry name" value="Met-tRNA-FMT_N"/>
</dbReference>
<dbReference type="GO" id="GO:0005829">
    <property type="term" value="C:cytosol"/>
    <property type="evidence" value="ECO:0007669"/>
    <property type="project" value="TreeGrafter"/>
</dbReference>
<sequence length="304" mass="33454">MRLILAGSPAFATNVFMPLFDCEDFKIIGLICQPDKPFGRKGELKPPHTKQSLAHTGVPIFQPARIDDAFIAQISALKPHAIVVVAYGVILPQAFLDIAPCINLHASILPHWRGASPMQQMIVHNDKYFGITAMKMTQRLDSGEILALSYMANTGQNISELGAQLSARGARLIQYVLTHLDDIEPLAQSDADASYCAKIKKSDGCVRLDSAKDVYSAYLAYCEWPHIFIQSPNGYTLKFFDTTLIESTQSHKAGEILAIESQDIIIGCARGSLRIKTLQQEGKNKLHAALYVRGKRLNVGDVLC</sequence>
<dbReference type="GO" id="GO:0004479">
    <property type="term" value="F:methionyl-tRNA formyltransferase activity"/>
    <property type="evidence" value="ECO:0007669"/>
    <property type="project" value="UniProtKB-UniRule"/>
</dbReference>
<dbReference type="InterPro" id="IPR044135">
    <property type="entry name" value="Met-tRNA-FMT_C"/>
</dbReference>
<dbReference type="Pfam" id="PF00551">
    <property type="entry name" value="Formyl_trans_N"/>
    <property type="match status" value="1"/>
</dbReference>
<dbReference type="SUPFAM" id="SSF53328">
    <property type="entry name" value="Formyltransferase"/>
    <property type="match status" value="1"/>
</dbReference>
<evidence type="ECO:0000256" key="2">
    <source>
        <dbReference type="ARBA" id="ARBA00012261"/>
    </source>
</evidence>
<dbReference type="Pfam" id="PF02911">
    <property type="entry name" value="Formyl_trans_C"/>
    <property type="match status" value="1"/>
</dbReference>
<dbReference type="OrthoDB" id="9802815at2"/>
<evidence type="ECO:0000256" key="5">
    <source>
        <dbReference type="HAMAP-Rule" id="MF_00182"/>
    </source>
</evidence>
<dbReference type="SUPFAM" id="SSF50486">
    <property type="entry name" value="FMT C-terminal domain-like"/>
    <property type="match status" value="1"/>
</dbReference>
<feature type="domain" description="Formyl transferase N-terminal" evidence="6">
    <location>
        <begin position="21"/>
        <end position="150"/>
    </location>
</feature>
<comment type="caution">
    <text evidence="8">The sequence shown here is derived from an EMBL/GenBank/DDBJ whole genome shotgun (WGS) entry which is preliminary data.</text>
</comment>
<dbReference type="InterPro" id="IPR011034">
    <property type="entry name" value="Formyl_transferase-like_C_sf"/>
</dbReference>
<dbReference type="EC" id="2.1.2.9" evidence="2 5"/>
<dbReference type="CDD" id="cd08704">
    <property type="entry name" value="Met_tRNA_FMT_C"/>
    <property type="match status" value="1"/>
</dbReference>
<feature type="binding site" evidence="5">
    <location>
        <begin position="107"/>
        <end position="110"/>
    </location>
    <ligand>
        <name>(6S)-5,6,7,8-tetrahydrofolate</name>
        <dbReference type="ChEBI" id="CHEBI:57453"/>
    </ligand>
</feature>
<reference evidence="8 9" key="1">
    <citation type="journal article" date="2014" name="Genome Announc.">
        <title>Draft genome sequences of eight enterohepatic helicobacter species isolated from both laboratory and wild rodents.</title>
        <authorList>
            <person name="Sheh A."/>
            <person name="Shen Z."/>
            <person name="Fox J.G."/>
        </authorList>
    </citation>
    <scope>NUCLEOTIDE SEQUENCE [LARGE SCALE GENOMIC DNA]</scope>
    <source>
        <strain evidence="8 9">MIT 09-6949</strain>
    </source>
</reference>
<dbReference type="RefSeq" id="WP_034353512.1">
    <property type="nucleotide sequence ID" value="NZ_JRPR02000006.1"/>
</dbReference>
<dbReference type="EMBL" id="JRPR02000006">
    <property type="protein sequence ID" value="TLD96024.1"/>
    <property type="molecule type" value="Genomic_DNA"/>
</dbReference>
<keyword evidence="4 5" id="KW-0648">Protein biosynthesis</keyword>
<evidence type="ECO:0000313" key="8">
    <source>
        <dbReference type="EMBL" id="TLD96024.1"/>
    </source>
</evidence>
<dbReference type="InterPro" id="IPR002376">
    <property type="entry name" value="Formyl_transf_N"/>
</dbReference>
<dbReference type="InterPro" id="IPR005794">
    <property type="entry name" value="Fmt"/>
</dbReference>
<gene>
    <name evidence="5" type="primary">fmt</name>
    <name evidence="8" type="ORF">LS71_007205</name>
</gene>
<dbReference type="AlphaFoldDB" id="A0A4U8T8Y3"/>
<dbReference type="Proteomes" id="UP000029733">
    <property type="component" value="Unassembled WGS sequence"/>
</dbReference>
<evidence type="ECO:0000256" key="3">
    <source>
        <dbReference type="ARBA" id="ARBA00022679"/>
    </source>
</evidence>
<dbReference type="PANTHER" id="PTHR11138">
    <property type="entry name" value="METHIONYL-TRNA FORMYLTRANSFERASE"/>
    <property type="match status" value="1"/>
</dbReference>
<proteinExistence type="inferred from homology"/>
<comment type="similarity">
    <text evidence="1 5">Belongs to the Fmt family.</text>
</comment>
<dbReference type="Gene3D" id="3.40.50.12230">
    <property type="match status" value="1"/>
</dbReference>
<evidence type="ECO:0000256" key="1">
    <source>
        <dbReference type="ARBA" id="ARBA00010699"/>
    </source>
</evidence>
<evidence type="ECO:0000259" key="7">
    <source>
        <dbReference type="Pfam" id="PF02911"/>
    </source>
</evidence>
<comment type="catalytic activity">
    <reaction evidence="5">
        <text>L-methionyl-tRNA(fMet) + (6R)-10-formyltetrahydrofolate = N-formyl-L-methionyl-tRNA(fMet) + (6S)-5,6,7,8-tetrahydrofolate + H(+)</text>
        <dbReference type="Rhea" id="RHEA:24380"/>
        <dbReference type="Rhea" id="RHEA-COMP:9952"/>
        <dbReference type="Rhea" id="RHEA-COMP:9953"/>
        <dbReference type="ChEBI" id="CHEBI:15378"/>
        <dbReference type="ChEBI" id="CHEBI:57453"/>
        <dbReference type="ChEBI" id="CHEBI:78530"/>
        <dbReference type="ChEBI" id="CHEBI:78844"/>
        <dbReference type="ChEBI" id="CHEBI:195366"/>
        <dbReference type="EC" id="2.1.2.9"/>
    </reaction>
</comment>
<evidence type="ECO:0000259" key="6">
    <source>
        <dbReference type="Pfam" id="PF00551"/>
    </source>
</evidence>
<dbReference type="CDD" id="cd08646">
    <property type="entry name" value="FMT_core_Met-tRNA-FMT_N"/>
    <property type="match status" value="1"/>
</dbReference>
<keyword evidence="9" id="KW-1185">Reference proteome</keyword>
<name>A0A4U8T8Y3_9HELI</name>
<comment type="function">
    <text evidence="5">Attaches a formyl group to the free amino group of methionyl-tRNA(fMet). The formyl group appears to play a dual role in the initiator identity of N-formylmethionyl-tRNA by promoting its recognition by IF2 and preventing the misappropriation of this tRNA by the elongation apparatus.</text>
</comment>
<organism evidence="8 9">
    <name type="scientific">Helicobacter jaachi</name>
    <dbReference type="NCBI Taxonomy" id="1677920"/>
    <lineage>
        <taxon>Bacteria</taxon>
        <taxon>Pseudomonadati</taxon>
        <taxon>Campylobacterota</taxon>
        <taxon>Epsilonproteobacteria</taxon>
        <taxon>Campylobacterales</taxon>
        <taxon>Helicobacteraceae</taxon>
        <taxon>Helicobacter</taxon>
    </lineage>
</organism>
<accession>A0A4U8T8Y3</accession>
<dbReference type="InterPro" id="IPR036477">
    <property type="entry name" value="Formyl_transf_N_sf"/>
</dbReference>
<keyword evidence="3 5" id="KW-0808">Transferase</keyword>
<protein>
    <recommendedName>
        <fullName evidence="2 5">Methionyl-tRNA formyltransferase</fullName>
        <ecNumber evidence="2 5">2.1.2.9</ecNumber>
    </recommendedName>
</protein>
<dbReference type="InterPro" id="IPR005793">
    <property type="entry name" value="Formyl_trans_C"/>
</dbReference>
<dbReference type="STRING" id="1677920.LS71_03085"/>
<evidence type="ECO:0000313" key="9">
    <source>
        <dbReference type="Proteomes" id="UP000029733"/>
    </source>
</evidence>
<evidence type="ECO:0000256" key="4">
    <source>
        <dbReference type="ARBA" id="ARBA00022917"/>
    </source>
</evidence>
<feature type="domain" description="Formyl transferase C-terminal" evidence="7">
    <location>
        <begin position="198"/>
        <end position="295"/>
    </location>
</feature>
<dbReference type="PANTHER" id="PTHR11138:SF5">
    <property type="entry name" value="METHIONYL-TRNA FORMYLTRANSFERASE, MITOCHONDRIAL"/>
    <property type="match status" value="1"/>
</dbReference>